<dbReference type="Proteomes" id="UP001500459">
    <property type="component" value="Unassembled WGS sequence"/>
</dbReference>
<dbReference type="Gene3D" id="2.60.40.10">
    <property type="entry name" value="Immunoglobulins"/>
    <property type="match status" value="1"/>
</dbReference>
<dbReference type="EMBL" id="BAABCW010000022">
    <property type="protein sequence ID" value="GAA3519796.1"/>
    <property type="molecule type" value="Genomic_DNA"/>
</dbReference>
<dbReference type="RefSeq" id="WP_344930074.1">
    <property type="nucleotide sequence ID" value="NZ_BAABCW010000022.1"/>
</dbReference>
<dbReference type="PANTHER" id="PTHR37833:SF1">
    <property type="entry name" value="SIGNAL PEPTIDE PROTEIN"/>
    <property type="match status" value="1"/>
</dbReference>
<gene>
    <name evidence="1" type="ORF">GCM10022393_37510</name>
</gene>
<reference evidence="2" key="1">
    <citation type="journal article" date="2019" name="Int. J. Syst. Evol. Microbiol.">
        <title>The Global Catalogue of Microorganisms (GCM) 10K type strain sequencing project: providing services to taxonomists for standard genome sequencing and annotation.</title>
        <authorList>
            <consortium name="The Broad Institute Genomics Platform"/>
            <consortium name="The Broad Institute Genome Sequencing Center for Infectious Disease"/>
            <person name="Wu L."/>
            <person name="Ma J."/>
        </authorList>
    </citation>
    <scope>NUCLEOTIDE SEQUENCE [LARGE SCALE GENOMIC DNA]</scope>
    <source>
        <strain evidence="2">JCM 17106</strain>
    </source>
</reference>
<accession>A0ABP6URQ2</accession>
<dbReference type="InterPro" id="IPR011467">
    <property type="entry name" value="DUF1573"/>
</dbReference>
<evidence type="ECO:0000313" key="2">
    <source>
        <dbReference type="Proteomes" id="UP001500459"/>
    </source>
</evidence>
<proteinExistence type="predicted"/>
<dbReference type="Pfam" id="PF07610">
    <property type="entry name" value="DUF1573"/>
    <property type="match status" value="1"/>
</dbReference>
<comment type="caution">
    <text evidence="1">The sequence shown here is derived from an EMBL/GenBank/DDBJ whole genome shotgun (WGS) entry which is preliminary data.</text>
</comment>
<keyword evidence="2" id="KW-1185">Reference proteome</keyword>
<dbReference type="InterPro" id="IPR013783">
    <property type="entry name" value="Ig-like_fold"/>
</dbReference>
<organism evidence="1 2">
    <name type="scientific">Aquimarina addita</name>
    <dbReference type="NCBI Taxonomy" id="870485"/>
    <lineage>
        <taxon>Bacteria</taxon>
        <taxon>Pseudomonadati</taxon>
        <taxon>Bacteroidota</taxon>
        <taxon>Flavobacteriia</taxon>
        <taxon>Flavobacteriales</taxon>
        <taxon>Flavobacteriaceae</taxon>
        <taxon>Aquimarina</taxon>
    </lineage>
</organism>
<sequence length="150" mass="16004">MKKEFLIAMSILVSIMASCNNSTKGQTSSASLETATASLDNNVLVPIMTFTETEHDFGTINEGDLVSHEFFFTNTGKAPLVIINAKGSCGCTVSQWPKKPIAPGAKASMLVSFNSKGKPNLQTKKITITANTSTGKETLKIRAMVTAKTK</sequence>
<evidence type="ECO:0000313" key="1">
    <source>
        <dbReference type="EMBL" id="GAA3519796.1"/>
    </source>
</evidence>
<dbReference type="PANTHER" id="PTHR37833">
    <property type="entry name" value="LIPOPROTEIN-RELATED"/>
    <property type="match status" value="1"/>
</dbReference>
<name>A0ABP6URQ2_9FLAO</name>
<dbReference type="PROSITE" id="PS51257">
    <property type="entry name" value="PROKAR_LIPOPROTEIN"/>
    <property type="match status" value="1"/>
</dbReference>
<protein>
    <submittedName>
        <fullName evidence="1">DUF1573 domain-containing protein</fullName>
    </submittedName>
</protein>